<keyword evidence="2 9" id="KW-0723">Serine/threonine-protein kinase</keyword>
<sequence length="439" mass="46911">MHTVRLKAGEAAVTTDDDELVPVGRGPVAEVYAGVRDDAGFALKVYPEPLDRRTLRAVRGEIAALEALRDHAPVLVADSVERLSEGRTGLRMELCAQSLVELVEGSGRRPVTETLILGEHLAEALSAAHARGVVHGGVCPANVLFRGSGDTVLSDFGTALRRRFAPGSLFHGAAAPETLRDGTLDERSDMYGLGATLYFALTGRLPHPRGHGESDDAYALRVLSEPVAPLGRSDVPSPFAELILGLLGKDPADRPAGAAEVAACLRRIRADVERPVSPLPTDLGEPILVTGPARRRRWRLHPGPLVAAVVCVMMLVVGVLLLLAYRPRDVVVQPAPAEIRESTTPPSSSPARAVTVTLEEPVDLGHFVELSWHSDAPLHYAVIVAVEGGEVDTVYVRDRTSHRVEVDPMSRYCFLVHGTDGAGVYASEVRAIRGATCSL</sequence>
<feature type="domain" description="Protein kinase" evidence="8">
    <location>
        <begin position="17"/>
        <end position="268"/>
    </location>
</feature>
<evidence type="ECO:0000313" key="10">
    <source>
        <dbReference type="Proteomes" id="UP000005087"/>
    </source>
</evidence>
<dbReference type="AlphaFoldDB" id="I1D3N0"/>
<dbReference type="PANTHER" id="PTHR43289">
    <property type="entry name" value="MITOGEN-ACTIVATED PROTEIN KINASE KINASE KINASE 20-RELATED"/>
    <property type="match status" value="1"/>
</dbReference>
<dbReference type="STRING" id="928724.SacglDRAFT_02662"/>
<dbReference type="PROSITE" id="PS50011">
    <property type="entry name" value="PROTEIN_KINASE_DOM"/>
    <property type="match status" value="1"/>
</dbReference>
<keyword evidence="10" id="KW-1185">Reference proteome</keyword>
<keyword evidence="3" id="KW-0808">Transferase</keyword>
<dbReference type="Proteomes" id="UP000005087">
    <property type="component" value="Chromosome"/>
</dbReference>
<keyword evidence="7" id="KW-1133">Transmembrane helix</keyword>
<dbReference type="PANTHER" id="PTHR43289:SF6">
    <property type="entry name" value="SERINE_THREONINE-PROTEIN KINASE NEKL-3"/>
    <property type="match status" value="1"/>
</dbReference>
<evidence type="ECO:0000256" key="4">
    <source>
        <dbReference type="ARBA" id="ARBA00022741"/>
    </source>
</evidence>
<name>I1D3N0_9PSEU</name>
<feature type="transmembrane region" description="Helical" evidence="7">
    <location>
        <begin position="304"/>
        <end position="325"/>
    </location>
</feature>
<dbReference type="GO" id="GO:0005524">
    <property type="term" value="F:ATP binding"/>
    <property type="evidence" value="ECO:0007669"/>
    <property type="project" value="UniProtKB-KW"/>
</dbReference>
<dbReference type="InterPro" id="IPR011009">
    <property type="entry name" value="Kinase-like_dom_sf"/>
</dbReference>
<keyword evidence="6" id="KW-0067">ATP-binding</keyword>
<proteinExistence type="predicted"/>
<evidence type="ECO:0000256" key="7">
    <source>
        <dbReference type="SAM" id="Phobius"/>
    </source>
</evidence>
<dbReference type="EC" id="2.7.11.1" evidence="1"/>
<evidence type="ECO:0000256" key="2">
    <source>
        <dbReference type="ARBA" id="ARBA00022527"/>
    </source>
</evidence>
<dbReference type="InterPro" id="IPR000719">
    <property type="entry name" value="Prot_kinase_dom"/>
</dbReference>
<keyword evidence="7" id="KW-0812">Transmembrane</keyword>
<dbReference type="SMART" id="SM00220">
    <property type="entry name" value="S_TKc"/>
    <property type="match status" value="1"/>
</dbReference>
<dbReference type="eggNOG" id="COG0515">
    <property type="taxonomic scope" value="Bacteria"/>
</dbReference>
<evidence type="ECO:0000256" key="5">
    <source>
        <dbReference type="ARBA" id="ARBA00022777"/>
    </source>
</evidence>
<dbReference type="CDD" id="cd14014">
    <property type="entry name" value="STKc_PknB_like"/>
    <property type="match status" value="1"/>
</dbReference>
<organism evidence="9 10">
    <name type="scientific">Saccharomonospora glauca K62</name>
    <dbReference type="NCBI Taxonomy" id="928724"/>
    <lineage>
        <taxon>Bacteria</taxon>
        <taxon>Bacillati</taxon>
        <taxon>Actinomycetota</taxon>
        <taxon>Actinomycetes</taxon>
        <taxon>Pseudonocardiales</taxon>
        <taxon>Pseudonocardiaceae</taxon>
        <taxon>Saccharomonospora</taxon>
    </lineage>
</organism>
<dbReference type="GO" id="GO:0004674">
    <property type="term" value="F:protein serine/threonine kinase activity"/>
    <property type="evidence" value="ECO:0007669"/>
    <property type="project" value="UniProtKB-KW"/>
</dbReference>
<dbReference type="Gene3D" id="1.10.510.10">
    <property type="entry name" value="Transferase(Phosphotransferase) domain 1"/>
    <property type="match status" value="1"/>
</dbReference>
<accession>I1D3N0</accession>
<dbReference type="HOGENOM" id="CLU_598240_0_0_11"/>
<gene>
    <name evidence="9" type="ORF">SacglDRAFT_02662</name>
</gene>
<keyword evidence="7" id="KW-0472">Membrane</keyword>
<dbReference type="Pfam" id="PF00069">
    <property type="entry name" value="Pkinase"/>
    <property type="match status" value="1"/>
</dbReference>
<dbReference type="SUPFAM" id="SSF56112">
    <property type="entry name" value="Protein kinase-like (PK-like)"/>
    <property type="match status" value="1"/>
</dbReference>
<protein>
    <recommendedName>
        <fullName evidence="1">non-specific serine/threonine protein kinase</fullName>
        <ecNumber evidence="1">2.7.11.1</ecNumber>
    </recommendedName>
</protein>
<dbReference type="EMBL" id="CM001484">
    <property type="protein sequence ID" value="EIE99554.1"/>
    <property type="molecule type" value="Genomic_DNA"/>
</dbReference>
<evidence type="ECO:0000256" key="1">
    <source>
        <dbReference type="ARBA" id="ARBA00012513"/>
    </source>
</evidence>
<keyword evidence="4" id="KW-0547">Nucleotide-binding</keyword>
<reference evidence="9 10" key="1">
    <citation type="submission" date="2011-09" db="EMBL/GenBank/DDBJ databases">
        <authorList>
            <consortium name="US DOE Joint Genome Institute (JGI-PGF)"/>
            <person name="Lucas S."/>
            <person name="Han J."/>
            <person name="Lapidus A."/>
            <person name="Cheng J.-F."/>
            <person name="Goodwin L."/>
            <person name="Pitluck S."/>
            <person name="Peters L."/>
            <person name="Land M.L."/>
            <person name="Hauser L."/>
            <person name="Brambilla E."/>
            <person name="Klenk H.-P."/>
            <person name="Woyke T.J."/>
        </authorList>
    </citation>
    <scope>NUCLEOTIDE SEQUENCE [LARGE SCALE GENOMIC DNA]</scope>
    <source>
        <strain evidence="9 10">K62</strain>
    </source>
</reference>
<evidence type="ECO:0000256" key="6">
    <source>
        <dbReference type="ARBA" id="ARBA00022840"/>
    </source>
</evidence>
<keyword evidence="5 9" id="KW-0418">Kinase</keyword>
<reference evidence="10" key="2">
    <citation type="submission" date="2012-01" db="EMBL/GenBank/DDBJ databases">
        <title>Noncontiguous Finished sequence of chromosome of Saccharomonospora glauca K62.</title>
        <authorList>
            <consortium name="US DOE Joint Genome Institute"/>
            <person name="Lucas S."/>
            <person name="Han J."/>
            <person name="Lapidus A."/>
            <person name="Cheng J.-F."/>
            <person name="Goodwin L."/>
            <person name="Pitluck S."/>
            <person name="Peters L."/>
            <person name="Mikhailova N."/>
            <person name="Held B."/>
            <person name="Detter J.C."/>
            <person name="Han C."/>
            <person name="Tapia R."/>
            <person name="Land M."/>
            <person name="Hauser L."/>
            <person name="Kyrpides N."/>
            <person name="Ivanova N."/>
            <person name="Pagani I."/>
            <person name="Brambilla E.-M."/>
            <person name="Klenk H.-P."/>
            <person name="Woyke T."/>
        </authorList>
    </citation>
    <scope>NUCLEOTIDE SEQUENCE [LARGE SCALE GENOMIC DNA]</scope>
    <source>
        <strain evidence="10">K62</strain>
    </source>
</reference>
<evidence type="ECO:0000256" key="3">
    <source>
        <dbReference type="ARBA" id="ARBA00022679"/>
    </source>
</evidence>
<evidence type="ECO:0000259" key="8">
    <source>
        <dbReference type="PROSITE" id="PS50011"/>
    </source>
</evidence>
<evidence type="ECO:0000313" key="9">
    <source>
        <dbReference type="EMBL" id="EIE99554.1"/>
    </source>
</evidence>